<feature type="region of interest" description="Disordered" evidence="1">
    <location>
        <begin position="1"/>
        <end position="138"/>
    </location>
</feature>
<dbReference type="Proteomes" id="UP000499080">
    <property type="component" value="Unassembled WGS sequence"/>
</dbReference>
<proteinExistence type="predicted"/>
<sequence>MAPEQTSLPNPAPATTYPYSHPYQATSFISTRRRLDHPGSPLTPIRYPSRRHPERRTLLPSPSDLMHRSTRRRLDHPGSPLTPMAPEQAVSHPYREWGPSQFTTHPYEAPEQAASHTPIRNGVHPSSPRVHRSGATGS</sequence>
<keyword evidence="3" id="KW-1185">Reference proteome</keyword>
<accession>A0A4Y2XDQ5</accession>
<reference evidence="2 3" key="1">
    <citation type="journal article" date="2019" name="Sci. Rep.">
        <title>Orb-weaving spider Araneus ventricosus genome elucidates the spidroin gene catalogue.</title>
        <authorList>
            <person name="Kono N."/>
            <person name="Nakamura H."/>
            <person name="Ohtoshi R."/>
            <person name="Moran D.A.P."/>
            <person name="Shinohara A."/>
            <person name="Yoshida Y."/>
            <person name="Fujiwara M."/>
            <person name="Mori M."/>
            <person name="Tomita M."/>
            <person name="Arakawa K."/>
        </authorList>
    </citation>
    <scope>NUCLEOTIDE SEQUENCE [LARGE SCALE GENOMIC DNA]</scope>
</reference>
<name>A0A4Y2XDQ5_ARAVE</name>
<organism evidence="2 3">
    <name type="scientific">Araneus ventricosus</name>
    <name type="common">Orbweaver spider</name>
    <name type="synonym">Epeira ventricosa</name>
    <dbReference type="NCBI Taxonomy" id="182803"/>
    <lineage>
        <taxon>Eukaryota</taxon>
        <taxon>Metazoa</taxon>
        <taxon>Ecdysozoa</taxon>
        <taxon>Arthropoda</taxon>
        <taxon>Chelicerata</taxon>
        <taxon>Arachnida</taxon>
        <taxon>Araneae</taxon>
        <taxon>Araneomorphae</taxon>
        <taxon>Entelegynae</taxon>
        <taxon>Araneoidea</taxon>
        <taxon>Araneidae</taxon>
        <taxon>Araneus</taxon>
    </lineage>
</organism>
<evidence type="ECO:0000313" key="2">
    <source>
        <dbReference type="EMBL" id="GBO46252.1"/>
    </source>
</evidence>
<gene>
    <name evidence="2" type="ORF">AVEN_167962_1</name>
</gene>
<evidence type="ECO:0000313" key="3">
    <source>
        <dbReference type="Proteomes" id="UP000499080"/>
    </source>
</evidence>
<evidence type="ECO:0000256" key="1">
    <source>
        <dbReference type="SAM" id="MobiDB-lite"/>
    </source>
</evidence>
<dbReference type="AlphaFoldDB" id="A0A4Y2XDQ5"/>
<dbReference type="EMBL" id="BGPR01073805">
    <property type="protein sequence ID" value="GBO46252.1"/>
    <property type="molecule type" value="Genomic_DNA"/>
</dbReference>
<protein>
    <submittedName>
        <fullName evidence="2">Uncharacterized protein</fullName>
    </submittedName>
</protein>
<comment type="caution">
    <text evidence="2">The sequence shown here is derived from an EMBL/GenBank/DDBJ whole genome shotgun (WGS) entry which is preliminary data.</text>
</comment>